<dbReference type="Gene3D" id="1.10.10.10">
    <property type="entry name" value="Winged helix-like DNA-binding domain superfamily/Winged helix DNA-binding domain"/>
    <property type="match status" value="1"/>
</dbReference>
<dbReference type="InterPro" id="IPR036388">
    <property type="entry name" value="WH-like_DNA-bd_sf"/>
</dbReference>
<dbReference type="SUPFAM" id="SSF46785">
    <property type="entry name" value="Winged helix' DNA-binding domain"/>
    <property type="match status" value="1"/>
</dbReference>
<dbReference type="InterPro" id="IPR036390">
    <property type="entry name" value="WH_DNA-bd_sf"/>
</dbReference>
<dbReference type="PANTHER" id="PTHR33164">
    <property type="entry name" value="TRANSCRIPTIONAL REGULATOR, MARR FAMILY"/>
    <property type="match status" value="1"/>
</dbReference>
<evidence type="ECO:0000313" key="2">
    <source>
        <dbReference type="EMBL" id="WAW10103.1"/>
    </source>
</evidence>
<dbReference type="Pfam" id="PF01047">
    <property type="entry name" value="MarR"/>
    <property type="match status" value="1"/>
</dbReference>
<dbReference type="SMART" id="SM00347">
    <property type="entry name" value="HTH_MARR"/>
    <property type="match status" value="1"/>
</dbReference>
<dbReference type="RefSeq" id="WP_269309101.1">
    <property type="nucleotide sequence ID" value="NZ_CP098242.1"/>
</dbReference>
<proteinExistence type="predicted"/>
<name>A0A9E9M076_9BURK</name>
<dbReference type="GO" id="GO:0006950">
    <property type="term" value="P:response to stress"/>
    <property type="evidence" value="ECO:0007669"/>
    <property type="project" value="TreeGrafter"/>
</dbReference>
<dbReference type="PANTHER" id="PTHR33164:SF105">
    <property type="entry name" value="TRANSCRIPTIONAL REPRESSOR PROTEIN-RELATED"/>
    <property type="match status" value="1"/>
</dbReference>
<dbReference type="EMBL" id="CP098242">
    <property type="protein sequence ID" value="WAW10103.1"/>
    <property type="molecule type" value="Genomic_DNA"/>
</dbReference>
<evidence type="ECO:0000259" key="1">
    <source>
        <dbReference type="PROSITE" id="PS50995"/>
    </source>
</evidence>
<dbReference type="InterPro" id="IPR039422">
    <property type="entry name" value="MarR/SlyA-like"/>
</dbReference>
<organism evidence="2 3">
    <name type="scientific">Oxalobacter vibrioformis</name>
    <dbReference type="NCBI Taxonomy" id="933080"/>
    <lineage>
        <taxon>Bacteria</taxon>
        <taxon>Pseudomonadati</taxon>
        <taxon>Pseudomonadota</taxon>
        <taxon>Betaproteobacteria</taxon>
        <taxon>Burkholderiales</taxon>
        <taxon>Oxalobacteraceae</taxon>
        <taxon>Oxalobacter</taxon>
    </lineage>
</organism>
<dbReference type="PROSITE" id="PS50995">
    <property type="entry name" value="HTH_MARR_2"/>
    <property type="match status" value="1"/>
</dbReference>
<evidence type="ECO:0000313" key="3">
    <source>
        <dbReference type="Proteomes" id="UP001156215"/>
    </source>
</evidence>
<accession>A0A9E9M076</accession>
<protein>
    <submittedName>
        <fullName evidence="2">MarR family winged helix-turn-helix transcriptional regulator</fullName>
    </submittedName>
</protein>
<gene>
    <name evidence="2" type="ORF">NB640_00020</name>
</gene>
<feature type="domain" description="HTH marR-type" evidence="1">
    <location>
        <begin position="10"/>
        <end position="141"/>
    </location>
</feature>
<dbReference type="InterPro" id="IPR000835">
    <property type="entry name" value="HTH_MarR-typ"/>
</dbReference>
<dbReference type="GO" id="GO:0003700">
    <property type="term" value="F:DNA-binding transcription factor activity"/>
    <property type="evidence" value="ECO:0007669"/>
    <property type="project" value="InterPro"/>
</dbReference>
<reference evidence="2" key="1">
    <citation type="journal article" date="2022" name="Front. Microbiol.">
        <title>New perspectives on an old grouping: The genomic and phenotypic variability of Oxalobacter formigenes and the implications for calcium oxalate stone prevention.</title>
        <authorList>
            <person name="Chmiel J.A."/>
            <person name="Carr C."/>
            <person name="Stuivenberg G.A."/>
            <person name="Venema R."/>
            <person name="Chanyi R.M."/>
            <person name="Al K.F."/>
            <person name="Giguere D."/>
            <person name="Say H."/>
            <person name="Akouris P.P."/>
            <person name="Dominguez Romero S.A."/>
            <person name="Kwong A."/>
            <person name="Tai V."/>
            <person name="Koval S.F."/>
            <person name="Razvi H."/>
            <person name="Bjazevic J."/>
            <person name="Burton J.P."/>
        </authorList>
    </citation>
    <scope>NUCLEOTIDE SEQUENCE</scope>
    <source>
        <strain evidence="2">WoOx3</strain>
    </source>
</reference>
<sequence length="141" mass="15466">MNPAEETTVSPCYCIRMRRAANRITGYYAEVLAATGLTANQFSLLVALNRIQGCGTGQLAEAVSLEKSTLVRTLKPLIKAGCIADGAPKNSRSRRLHLTENGRNTLAQGTLLWKAAQENIRHKLGKDHQQIMEMLAAFDQL</sequence>
<keyword evidence="3" id="KW-1185">Reference proteome</keyword>
<dbReference type="AlphaFoldDB" id="A0A9E9M076"/>
<dbReference type="Proteomes" id="UP001156215">
    <property type="component" value="Chromosome"/>
</dbReference>
<dbReference type="KEGG" id="ovb:NB640_00020"/>